<dbReference type="GO" id="GO:0008757">
    <property type="term" value="F:S-adenosylmethionine-dependent methyltransferase activity"/>
    <property type="evidence" value="ECO:0007669"/>
    <property type="project" value="InterPro"/>
</dbReference>
<dbReference type="SUPFAM" id="SSF53335">
    <property type="entry name" value="S-adenosyl-L-methionine-dependent methyltransferases"/>
    <property type="match status" value="1"/>
</dbReference>
<evidence type="ECO:0000313" key="6">
    <source>
        <dbReference type="Proteomes" id="UP000288623"/>
    </source>
</evidence>
<dbReference type="RefSeq" id="WP_126989648.1">
    <property type="nucleotide sequence ID" value="NZ_JTFC01000012.1"/>
</dbReference>
<dbReference type="GO" id="GO:0032259">
    <property type="term" value="P:methylation"/>
    <property type="evidence" value="ECO:0007669"/>
    <property type="project" value="UniProtKB-KW"/>
</dbReference>
<dbReference type="Pfam" id="PF08241">
    <property type="entry name" value="Methyltransf_11"/>
    <property type="match status" value="1"/>
</dbReference>
<dbReference type="InterPro" id="IPR029063">
    <property type="entry name" value="SAM-dependent_MTases_sf"/>
</dbReference>
<dbReference type="Gene3D" id="3.40.50.150">
    <property type="entry name" value="Vaccinia Virus protein VP39"/>
    <property type="match status" value="1"/>
</dbReference>
<dbReference type="AlphaFoldDB" id="A0A433RWS5"/>
<keyword evidence="3 5" id="KW-0808">Transferase</keyword>
<evidence type="ECO:0000259" key="4">
    <source>
        <dbReference type="Pfam" id="PF08241"/>
    </source>
</evidence>
<accession>A0A433RWS5</accession>
<sequence length="260" mass="29924">MAIDFHDEKNKMTYASRKANASWSEDLEALLPPGKHFIRAADIGCGGGIYSKALIDAGVESVVGVDFSKAMLEGAKANCEDYDTISFQLGSAFETGLADAKFDLVLARALIHHLGDLQLFFTEAHRILEKDGYFIVQDRTPEDVLLPGSQEHIRGYFFEKFIKLKTTETQRRHRGEEVRKVLEETGFTLVKEVPFWEVRGTYPSKNRLKEELRHRIGRSILYELDDFELEELIDYIDSKVTEERNIVEKDRWTMWIAQKK</sequence>
<keyword evidence="6" id="KW-1185">Reference proteome</keyword>
<dbReference type="PANTHER" id="PTHR44942:SF4">
    <property type="entry name" value="METHYLTRANSFERASE TYPE 11 DOMAIN-CONTAINING PROTEIN"/>
    <property type="match status" value="1"/>
</dbReference>
<dbReference type="PANTHER" id="PTHR44942">
    <property type="entry name" value="METHYLTRANSF_11 DOMAIN-CONTAINING PROTEIN"/>
    <property type="match status" value="1"/>
</dbReference>
<dbReference type="EMBL" id="JTFC01000012">
    <property type="protein sequence ID" value="RUS57709.1"/>
    <property type="molecule type" value="Genomic_DNA"/>
</dbReference>
<dbReference type="CDD" id="cd02440">
    <property type="entry name" value="AdoMet_MTases"/>
    <property type="match status" value="1"/>
</dbReference>
<evidence type="ECO:0000256" key="3">
    <source>
        <dbReference type="ARBA" id="ARBA00022679"/>
    </source>
</evidence>
<gene>
    <name evidence="5" type="ORF">QI30_03900</name>
</gene>
<comment type="similarity">
    <text evidence="1">Belongs to the methyltransferase superfamily.</text>
</comment>
<name>A0A433RWS5_9BACL</name>
<dbReference type="OrthoDB" id="9791837at2"/>
<comment type="caution">
    <text evidence="5">The sequence shown here is derived from an EMBL/GenBank/DDBJ whole genome shotgun (WGS) entry which is preliminary data.</text>
</comment>
<protein>
    <submittedName>
        <fullName evidence="5">Methyltransferase type 11</fullName>
    </submittedName>
</protein>
<organism evidence="5 6">
    <name type="scientific">Candidatus Kurthia intestinigallinarum</name>
    <dbReference type="NCBI Taxonomy" id="1562256"/>
    <lineage>
        <taxon>Bacteria</taxon>
        <taxon>Bacillati</taxon>
        <taxon>Bacillota</taxon>
        <taxon>Bacilli</taxon>
        <taxon>Bacillales</taxon>
        <taxon>Caryophanaceae</taxon>
        <taxon>Kurthia</taxon>
    </lineage>
</organism>
<dbReference type="InterPro" id="IPR013216">
    <property type="entry name" value="Methyltransf_11"/>
</dbReference>
<dbReference type="InterPro" id="IPR051052">
    <property type="entry name" value="Diverse_substrate_MTase"/>
</dbReference>
<evidence type="ECO:0000313" key="5">
    <source>
        <dbReference type="EMBL" id="RUS57709.1"/>
    </source>
</evidence>
<reference evidence="5 6" key="1">
    <citation type="submission" date="2014-11" db="EMBL/GenBank/DDBJ databases">
        <title>Genome sequence and analysis of novel Kurthia sp.</title>
        <authorList>
            <person name="Lawson J.N."/>
            <person name="Gonzalez J.E."/>
            <person name="Rinauldi L."/>
            <person name="Xuan Z."/>
            <person name="Firman A."/>
            <person name="Shaddox L."/>
            <person name="Trudeau A."/>
            <person name="Shah S."/>
            <person name="Reiman D."/>
        </authorList>
    </citation>
    <scope>NUCLEOTIDE SEQUENCE [LARGE SCALE GENOMIC DNA]</scope>
    <source>
        <strain evidence="5 6">3B1D</strain>
    </source>
</reference>
<dbReference type="Proteomes" id="UP000288623">
    <property type="component" value="Unassembled WGS sequence"/>
</dbReference>
<proteinExistence type="inferred from homology"/>
<keyword evidence="2 5" id="KW-0489">Methyltransferase</keyword>
<evidence type="ECO:0000256" key="2">
    <source>
        <dbReference type="ARBA" id="ARBA00022603"/>
    </source>
</evidence>
<evidence type="ECO:0000256" key="1">
    <source>
        <dbReference type="ARBA" id="ARBA00008361"/>
    </source>
</evidence>
<feature type="domain" description="Methyltransferase type 11" evidence="4">
    <location>
        <begin position="42"/>
        <end position="136"/>
    </location>
</feature>